<evidence type="ECO:0000313" key="3">
    <source>
        <dbReference type="Proteomes" id="UP000012371"/>
    </source>
</evidence>
<gene>
    <name evidence="2" type="ORF">LEP1GSC203_2444</name>
</gene>
<dbReference type="Proteomes" id="UP000012371">
    <property type="component" value="Unassembled WGS sequence"/>
</dbReference>
<name>N1VTN9_9LEPT</name>
<evidence type="ECO:0000256" key="1">
    <source>
        <dbReference type="SAM" id="MobiDB-lite"/>
    </source>
</evidence>
<feature type="region of interest" description="Disordered" evidence="1">
    <location>
        <begin position="1"/>
        <end position="39"/>
    </location>
</feature>
<dbReference type="AlphaFoldDB" id="N1VTN9"/>
<proteinExistence type="predicted"/>
<sequence length="39" mass="4259">MHKGKSPTRGPNAKKKLTYPNPGNQLSGSCFSNGILWKD</sequence>
<accession>N1VTN9</accession>
<dbReference type="EMBL" id="AOGW02000016">
    <property type="protein sequence ID" value="EMY60332.1"/>
    <property type="molecule type" value="Genomic_DNA"/>
</dbReference>
<evidence type="ECO:0000313" key="2">
    <source>
        <dbReference type="EMBL" id="EMY60332.1"/>
    </source>
</evidence>
<keyword evidence="2" id="KW-0449">Lipoprotein</keyword>
<dbReference type="STRING" id="1257025.LEP1GSC203_2444"/>
<dbReference type="PROSITE" id="PS51257">
    <property type="entry name" value="PROKAR_LIPOPROTEIN"/>
    <property type="match status" value="1"/>
</dbReference>
<feature type="compositionally biased region" description="Polar residues" evidence="1">
    <location>
        <begin position="21"/>
        <end position="32"/>
    </location>
</feature>
<keyword evidence="3" id="KW-1185">Reference proteome</keyword>
<comment type="caution">
    <text evidence="2">The sequence shown here is derived from an EMBL/GenBank/DDBJ whole genome shotgun (WGS) entry which is preliminary data.</text>
</comment>
<protein>
    <submittedName>
        <fullName evidence="2">Lipoprotein</fullName>
    </submittedName>
</protein>
<feature type="compositionally biased region" description="Basic residues" evidence="1">
    <location>
        <begin position="1"/>
        <end position="17"/>
    </location>
</feature>
<organism evidence="2 3">
    <name type="scientific">Leptospira terpstrae serovar Hualin str. LT 11-33 = ATCC 700639</name>
    <dbReference type="NCBI Taxonomy" id="1257025"/>
    <lineage>
        <taxon>Bacteria</taxon>
        <taxon>Pseudomonadati</taxon>
        <taxon>Spirochaetota</taxon>
        <taxon>Spirochaetia</taxon>
        <taxon>Leptospirales</taxon>
        <taxon>Leptospiraceae</taxon>
        <taxon>Leptospira</taxon>
    </lineage>
</organism>
<reference evidence="2" key="1">
    <citation type="submission" date="2013-03" db="EMBL/GenBank/DDBJ databases">
        <authorList>
            <person name="Harkins D.M."/>
            <person name="Durkin A.S."/>
            <person name="Brinkac L.M."/>
            <person name="Haft D.H."/>
            <person name="Selengut J.D."/>
            <person name="Sanka R."/>
            <person name="DePew J."/>
            <person name="Purushe J."/>
            <person name="Hartskeerl R.A."/>
            <person name="Ahmed A."/>
            <person name="van der Linden H."/>
            <person name="Goris M.G.A."/>
            <person name="Vinetz J.M."/>
            <person name="Sutton G.G."/>
            <person name="Nierman W.C."/>
            <person name="Fouts D.E."/>
        </authorList>
    </citation>
    <scope>NUCLEOTIDE SEQUENCE [LARGE SCALE GENOMIC DNA]</scope>
    <source>
        <strain evidence="2">LT 11-33</strain>
    </source>
</reference>